<protein>
    <submittedName>
        <fullName evidence="2">Uncharacterized protein</fullName>
    </submittedName>
</protein>
<evidence type="ECO:0000313" key="3">
    <source>
        <dbReference type="Proteomes" id="UP001202674"/>
    </source>
</evidence>
<keyword evidence="1" id="KW-1133">Transmembrane helix</keyword>
<comment type="caution">
    <text evidence="2">The sequence shown here is derived from an EMBL/GenBank/DDBJ whole genome shotgun (WGS) entry which is preliminary data.</text>
</comment>
<reference evidence="2 3" key="1">
    <citation type="journal article" date="2022" name="Syst. Appl. Microbiol.">
        <title>Natronocalculus amylovorans gen. nov., sp. nov., and Natranaeroarchaeum aerophilus sp. nov., dominant culturable amylolytic natronoarchaea from hypersaline soda lakes in southwestern Siberia.</title>
        <authorList>
            <person name="Sorokin D.Y."/>
            <person name="Elcheninov A.G."/>
            <person name="Khizhniak T.V."/>
            <person name="Koenen M."/>
            <person name="Bale N.J."/>
            <person name="Damste J.S.S."/>
            <person name="Kublanov I.V."/>
        </authorList>
    </citation>
    <scope>NUCLEOTIDE SEQUENCE [LARGE SCALE GENOMIC DNA]</scope>
    <source>
        <strain evidence="2 3">AArc-St1-1</strain>
    </source>
</reference>
<gene>
    <name evidence="2" type="ORF">AArcSt11_13420</name>
</gene>
<keyword evidence="3" id="KW-1185">Reference proteome</keyword>
<evidence type="ECO:0000256" key="1">
    <source>
        <dbReference type="SAM" id="Phobius"/>
    </source>
</evidence>
<sequence>MSSPSIQHETGSVAGESTTGSFREWFADQLADRIYAVGFWTAVVLPFLHVPMLATGLDTGGEVLTFLGLLALNALALLVGYPHKQQ</sequence>
<dbReference type="InterPro" id="IPR058341">
    <property type="entry name" value="DUF8028"/>
</dbReference>
<proteinExistence type="predicted"/>
<accession>A0AAE3FSA0</accession>
<organism evidence="2 3">
    <name type="scientific">Natranaeroarchaeum aerophilus</name>
    <dbReference type="NCBI Taxonomy" id="2917711"/>
    <lineage>
        <taxon>Archaea</taxon>
        <taxon>Methanobacteriati</taxon>
        <taxon>Methanobacteriota</taxon>
        <taxon>Stenosarchaea group</taxon>
        <taxon>Halobacteria</taxon>
        <taxon>Halobacteriales</taxon>
        <taxon>Natronoarchaeaceae</taxon>
        <taxon>Natranaeroarchaeum</taxon>
    </lineage>
</organism>
<dbReference type="Proteomes" id="UP001202674">
    <property type="component" value="Unassembled WGS sequence"/>
</dbReference>
<evidence type="ECO:0000313" key="2">
    <source>
        <dbReference type="EMBL" id="MCL9814652.1"/>
    </source>
</evidence>
<feature type="transmembrane region" description="Helical" evidence="1">
    <location>
        <begin position="63"/>
        <end position="81"/>
    </location>
</feature>
<dbReference type="RefSeq" id="WP_250597799.1">
    <property type="nucleotide sequence ID" value="NZ_JAKRVY010000008.1"/>
</dbReference>
<dbReference type="AlphaFoldDB" id="A0AAE3FSA0"/>
<dbReference type="EMBL" id="JAKRVY010000008">
    <property type="protein sequence ID" value="MCL9814652.1"/>
    <property type="molecule type" value="Genomic_DNA"/>
</dbReference>
<name>A0AAE3FSA0_9EURY</name>
<keyword evidence="1" id="KW-0472">Membrane</keyword>
<keyword evidence="1" id="KW-0812">Transmembrane</keyword>
<dbReference type="Pfam" id="PF26071">
    <property type="entry name" value="DUF8028"/>
    <property type="match status" value="1"/>
</dbReference>
<feature type="transmembrane region" description="Helical" evidence="1">
    <location>
        <begin position="34"/>
        <end position="57"/>
    </location>
</feature>